<evidence type="ECO:0000313" key="3">
    <source>
        <dbReference type="EMBL" id="KAK0067896.1"/>
    </source>
</evidence>
<evidence type="ECO:0000313" key="4">
    <source>
        <dbReference type="Proteomes" id="UP001233172"/>
    </source>
</evidence>
<evidence type="ECO:0000256" key="2">
    <source>
        <dbReference type="SAM" id="SignalP"/>
    </source>
</evidence>
<feature type="chain" id="PRO_5042021010" evidence="2">
    <location>
        <begin position="18"/>
        <end position="226"/>
    </location>
</feature>
<keyword evidence="2" id="KW-0732">Signal</keyword>
<dbReference type="AlphaFoldDB" id="A0AAD8FLI9"/>
<evidence type="ECO:0000256" key="1">
    <source>
        <dbReference type="SAM" id="MobiDB-lite"/>
    </source>
</evidence>
<organism evidence="3 4">
    <name type="scientific">Biomphalaria pfeifferi</name>
    <name type="common">Bloodfluke planorb</name>
    <name type="synonym">Freshwater snail</name>
    <dbReference type="NCBI Taxonomy" id="112525"/>
    <lineage>
        <taxon>Eukaryota</taxon>
        <taxon>Metazoa</taxon>
        <taxon>Spiralia</taxon>
        <taxon>Lophotrochozoa</taxon>
        <taxon>Mollusca</taxon>
        <taxon>Gastropoda</taxon>
        <taxon>Heterobranchia</taxon>
        <taxon>Euthyneura</taxon>
        <taxon>Panpulmonata</taxon>
        <taxon>Hygrophila</taxon>
        <taxon>Lymnaeoidea</taxon>
        <taxon>Planorbidae</taxon>
        <taxon>Biomphalaria</taxon>
    </lineage>
</organism>
<protein>
    <submittedName>
        <fullName evidence="3">Uncharacterized protein</fullName>
    </submittedName>
</protein>
<keyword evidence="4" id="KW-1185">Reference proteome</keyword>
<accession>A0AAD8FLI9</accession>
<dbReference type="EMBL" id="JASAOG010000006">
    <property type="protein sequence ID" value="KAK0067896.1"/>
    <property type="molecule type" value="Genomic_DNA"/>
</dbReference>
<gene>
    <name evidence="3" type="ORF">Bpfe_002737</name>
</gene>
<name>A0AAD8FLI9_BIOPF</name>
<proteinExistence type="predicted"/>
<sequence>MTKSLLYLMLCVWSVSSRTVQNKGNFTQYECLTDQSCDDYDNLKMFNHKIYCCKPSHSIIFKMEITQPDANFESWQELEELQNNEHGSKDSEDERNSVERENEANMKSPDVVPYSVVVEEQREHNDNWKRPDSEDEHFPTTLYLDLKEAPRQVSKRDLALNEAAEMFPIHVPTERLNSEKRLRLAEPRSHQSSRTTTTCVCDSGSPESFIGFLMGILRSLCSKGIF</sequence>
<comment type="caution">
    <text evidence="3">The sequence shown here is derived from an EMBL/GenBank/DDBJ whole genome shotgun (WGS) entry which is preliminary data.</text>
</comment>
<feature type="region of interest" description="Disordered" evidence="1">
    <location>
        <begin position="80"/>
        <end position="112"/>
    </location>
</feature>
<dbReference type="Proteomes" id="UP001233172">
    <property type="component" value="Unassembled WGS sequence"/>
</dbReference>
<reference evidence="3" key="2">
    <citation type="submission" date="2023-04" db="EMBL/GenBank/DDBJ databases">
        <authorList>
            <person name="Bu L."/>
            <person name="Lu L."/>
            <person name="Laidemitt M.R."/>
            <person name="Zhang S.M."/>
            <person name="Mutuku M."/>
            <person name="Mkoji G."/>
            <person name="Steinauer M."/>
            <person name="Loker E.S."/>
        </authorList>
    </citation>
    <scope>NUCLEOTIDE SEQUENCE</scope>
    <source>
        <strain evidence="3">KasaAsao</strain>
        <tissue evidence="3">Whole Snail</tissue>
    </source>
</reference>
<reference evidence="3" key="1">
    <citation type="journal article" date="2023" name="PLoS Negl. Trop. Dis.">
        <title>A genome sequence for Biomphalaria pfeifferi, the major vector snail for the human-infecting parasite Schistosoma mansoni.</title>
        <authorList>
            <person name="Bu L."/>
            <person name="Lu L."/>
            <person name="Laidemitt M.R."/>
            <person name="Zhang S.M."/>
            <person name="Mutuku M."/>
            <person name="Mkoji G."/>
            <person name="Steinauer M."/>
            <person name="Loker E.S."/>
        </authorList>
    </citation>
    <scope>NUCLEOTIDE SEQUENCE</scope>
    <source>
        <strain evidence="3">KasaAsao</strain>
    </source>
</reference>
<feature type="signal peptide" evidence="2">
    <location>
        <begin position="1"/>
        <end position="17"/>
    </location>
</feature>
<feature type="compositionally biased region" description="Basic and acidic residues" evidence="1">
    <location>
        <begin position="86"/>
        <end position="104"/>
    </location>
</feature>